<dbReference type="PANTHER" id="PTHR37313">
    <property type="entry name" value="UPF0749 PROTEIN RV1825"/>
    <property type="match status" value="1"/>
</dbReference>
<evidence type="ECO:0000256" key="3">
    <source>
        <dbReference type="SAM" id="Phobius"/>
    </source>
</evidence>
<evidence type="ECO:0000313" key="5">
    <source>
        <dbReference type="Proteomes" id="UP000557204"/>
    </source>
</evidence>
<dbReference type="Gene3D" id="3.30.70.1880">
    <property type="entry name" value="Protein of unknown function DUF881"/>
    <property type="match status" value="1"/>
</dbReference>
<keyword evidence="2" id="KW-0175">Coiled coil</keyword>
<dbReference type="Pfam" id="PF05949">
    <property type="entry name" value="DUF881"/>
    <property type="match status" value="1"/>
</dbReference>
<dbReference type="EMBL" id="JABFAJ010000003">
    <property type="protein sequence ID" value="NNU26325.1"/>
    <property type="molecule type" value="Genomic_DNA"/>
</dbReference>
<protein>
    <submittedName>
        <fullName evidence="4">DUF881 domain-containing protein</fullName>
    </submittedName>
</protein>
<accession>A0A849K3H0</accession>
<gene>
    <name evidence="4" type="ORF">HLI28_02035</name>
</gene>
<evidence type="ECO:0000256" key="1">
    <source>
        <dbReference type="ARBA" id="ARBA00009108"/>
    </source>
</evidence>
<keyword evidence="5" id="KW-1185">Reference proteome</keyword>
<dbReference type="Proteomes" id="UP000557204">
    <property type="component" value="Unassembled WGS sequence"/>
</dbReference>
<comment type="similarity">
    <text evidence="1">Belongs to the UPF0749 family.</text>
</comment>
<name>A0A849K3H0_9MICO</name>
<feature type="transmembrane region" description="Helical" evidence="3">
    <location>
        <begin position="44"/>
        <end position="64"/>
    </location>
</feature>
<keyword evidence="3" id="KW-0812">Transmembrane</keyword>
<evidence type="ECO:0000313" key="4">
    <source>
        <dbReference type="EMBL" id="NNU26325.1"/>
    </source>
</evidence>
<feature type="coiled-coil region" evidence="2">
    <location>
        <begin position="77"/>
        <end position="111"/>
    </location>
</feature>
<dbReference type="RefSeq" id="WP_171245816.1">
    <property type="nucleotide sequence ID" value="NZ_JABFAJ010000003.1"/>
</dbReference>
<dbReference type="InterPro" id="IPR010273">
    <property type="entry name" value="DUF881"/>
</dbReference>
<keyword evidence="3" id="KW-1133">Transmembrane helix</keyword>
<reference evidence="4 5" key="1">
    <citation type="submission" date="2020-05" db="EMBL/GenBank/DDBJ databases">
        <title>Genome sequence of Isoptericola sp. JC619 isolated from Chilika lagoon, India.</title>
        <authorList>
            <person name="Kumar D."/>
            <person name="Appam K."/>
            <person name="Gandham S."/>
            <person name="Uppada J."/>
            <person name="Sasikala C."/>
            <person name="Venkata Ramana C."/>
        </authorList>
    </citation>
    <scope>NUCLEOTIDE SEQUENCE [LARGE SCALE GENOMIC DNA]</scope>
    <source>
        <strain evidence="4 5">JC619</strain>
    </source>
</reference>
<comment type="caution">
    <text evidence="4">The sequence shown here is derived from an EMBL/GenBank/DDBJ whole genome shotgun (WGS) entry which is preliminary data.</text>
</comment>
<dbReference type="GO" id="GO:0005886">
    <property type="term" value="C:plasma membrane"/>
    <property type="evidence" value="ECO:0007669"/>
    <property type="project" value="TreeGrafter"/>
</dbReference>
<dbReference type="PANTHER" id="PTHR37313:SF1">
    <property type="entry name" value="UPF0749 PROTEIN RV1823"/>
    <property type="match status" value="1"/>
</dbReference>
<sequence>MNVATGRRPDESMTLLVEVMESPLDAGYAQAARRRAAGERRHRSTLALLGLLAVLLGLMTVAAAQQLRAPVEGVSAREVLQEEILARQATAEDLRERSAALSAEITALNEETLAAQDAELVDRLRLDGVTTGSVAVSGPGLVVTLSDGAVGTAQDGSATSAPVQAIDLQRVVNALWASGAEAISVGGERLTSVSAIRHAGQAIMVDLVPLPGPSYAVEAIGDPEEMQTAYARTDAPAYTQLLSSQYGIGSSLETADSLELAGVGSQLLRYAEPVEADVSPDEDQEGNP</sequence>
<evidence type="ECO:0000256" key="2">
    <source>
        <dbReference type="SAM" id="Coils"/>
    </source>
</evidence>
<organism evidence="4 5">
    <name type="scientific">Isoptericola sediminis</name>
    <dbReference type="NCBI Taxonomy" id="2733572"/>
    <lineage>
        <taxon>Bacteria</taxon>
        <taxon>Bacillati</taxon>
        <taxon>Actinomycetota</taxon>
        <taxon>Actinomycetes</taxon>
        <taxon>Micrococcales</taxon>
        <taxon>Promicromonosporaceae</taxon>
        <taxon>Isoptericola</taxon>
    </lineage>
</organism>
<proteinExistence type="inferred from homology"/>
<keyword evidence="3" id="KW-0472">Membrane</keyword>
<dbReference type="AlphaFoldDB" id="A0A849K3H0"/>